<dbReference type="AlphaFoldDB" id="A0A0F9C058"/>
<protein>
    <submittedName>
        <fullName evidence="1">Uncharacterized protein</fullName>
    </submittedName>
</protein>
<dbReference type="EMBL" id="LAZR01038429">
    <property type="protein sequence ID" value="KKL19592.1"/>
    <property type="molecule type" value="Genomic_DNA"/>
</dbReference>
<accession>A0A0F9C058</accession>
<gene>
    <name evidence="1" type="ORF">LCGC14_2463950</name>
</gene>
<name>A0A0F9C058_9ZZZZ</name>
<evidence type="ECO:0000313" key="1">
    <source>
        <dbReference type="EMBL" id="KKL19592.1"/>
    </source>
</evidence>
<sequence length="124" mass="13499">MDIAAAKTRCEAATARVVYWESQWRASSSGSEKDAWYEAFVRDLHDATDGFAAALEALEEAKGLIAALRLQIWNEGNSTTELLLDRAREIEAKDRALEAAQKAAEVCGDACSVHAVLRGTKEGE</sequence>
<comment type="caution">
    <text evidence="1">The sequence shown here is derived from an EMBL/GenBank/DDBJ whole genome shotgun (WGS) entry which is preliminary data.</text>
</comment>
<proteinExistence type="predicted"/>
<reference evidence="1" key="1">
    <citation type="journal article" date="2015" name="Nature">
        <title>Complex archaea that bridge the gap between prokaryotes and eukaryotes.</title>
        <authorList>
            <person name="Spang A."/>
            <person name="Saw J.H."/>
            <person name="Jorgensen S.L."/>
            <person name="Zaremba-Niedzwiedzka K."/>
            <person name="Martijn J."/>
            <person name="Lind A.E."/>
            <person name="van Eijk R."/>
            <person name="Schleper C."/>
            <person name="Guy L."/>
            <person name="Ettema T.J."/>
        </authorList>
    </citation>
    <scope>NUCLEOTIDE SEQUENCE</scope>
</reference>
<organism evidence="1">
    <name type="scientific">marine sediment metagenome</name>
    <dbReference type="NCBI Taxonomy" id="412755"/>
    <lineage>
        <taxon>unclassified sequences</taxon>
        <taxon>metagenomes</taxon>
        <taxon>ecological metagenomes</taxon>
    </lineage>
</organism>